<dbReference type="InterPro" id="IPR012334">
    <property type="entry name" value="Pectin_lyas_fold"/>
</dbReference>
<name>A0AA95GXL9_9GAMM</name>
<dbReference type="AlphaFoldDB" id="A0AA95GXL9"/>
<organism evidence="1 2">
    <name type="scientific">Arsenophonus nasoniae</name>
    <name type="common">son-killer infecting Nasonia vitripennis</name>
    <dbReference type="NCBI Taxonomy" id="638"/>
    <lineage>
        <taxon>Bacteria</taxon>
        <taxon>Pseudomonadati</taxon>
        <taxon>Pseudomonadota</taxon>
        <taxon>Gammaproteobacteria</taxon>
        <taxon>Enterobacterales</taxon>
        <taxon>Morganellaceae</taxon>
        <taxon>Arsenophonus</taxon>
    </lineage>
</organism>
<evidence type="ECO:0000313" key="2">
    <source>
        <dbReference type="Proteomes" id="UP001177595"/>
    </source>
</evidence>
<proteinExistence type="predicted"/>
<gene>
    <name evidence="1" type="ORF">QE210_07995</name>
</gene>
<dbReference type="Gene3D" id="2.160.20.10">
    <property type="entry name" value="Single-stranded right-handed beta-helix, Pectin lyase-like"/>
    <property type="match status" value="1"/>
</dbReference>
<protein>
    <submittedName>
        <fullName evidence="1">Filamentous hemagglutinin N-terminal domain-containing protein</fullName>
    </submittedName>
</protein>
<accession>A0AA95GXL9</accession>
<dbReference type="InterPro" id="IPR011050">
    <property type="entry name" value="Pectin_lyase_fold/virulence"/>
</dbReference>
<dbReference type="InterPro" id="IPR008638">
    <property type="entry name" value="FhaB/CdiA-like_TPS"/>
</dbReference>
<dbReference type="RefSeq" id="WP_280626100.1">
    <property type="nucleotide sequence ID" value="NZ_CP123504.1"/>
</dbReference>
<dbReference type="Proteomes" id="UP001177595">
    <property type="component" value="Chromosome"/>
</dbReference>
<sequence>MDIGKKGIYFNNNIEHSAKLIIAEIASKEKTRLFGELAILGSKAAIIIANPVGINCISCSFSGTDRVTLAVGKINSEQYQKIGDIKLIQSMNKSMRFSGNINFKNIKDVEVLAYNNIINANTQIKANSITYRTGSMPFFIKYDHINNKNTHNNLAYFKPWLVDDFGYSKFQVKKGSQISANEINIYVTVGSFRNEGEIDINSLFYFNVYKIRHIGEVIHRITKDYQFNNKVVSQSEILRQAKKNYGIVNRGKIMADDFINGNFFTNEMINAGSGTIIIK</sequence>
<dbReference type="EMBL" id="CP123504">
    <property type="protein sequence ID" value="WGM02995.1"/>
    <property type="molecule type" value="Genomic_DNA"/>
</dbReference>
<reference evidence="1" key="1">
    <citation type="submission" date="2023-04" db="EMBL/GenBank/DDBJ databases">
        <title>Genome dynamics across the evolutionary transition to endosymbiosis.</title>
        <authorList>
            <person name="Siozios S."/>
            <person name="Nadal-Jimenez P."/>
            <person name="Azagi T."/>
            <person name="Sprong H."/>
            <person name="Frost C.L."/>
            <person name="Parratt S.R."/>
            <person name="Taylor G."/>
            <person name="Brettell L."/>
            <person name="Lew K.C."/>
            <person name="Croft L."/>
            <person name="King K.C."/>
            <person name="Brockhurst M.A."/>
            <person name="Hypsa V."/>
            <person name="Novakova E."/>
            <person name="Darby A.C."/>
            <person name="Hurst G.D.D."/>
        </authorList>
    </citation>
    <scope>NUCLEOTIDE SEQUENCE</scope>
    <source>
        <strain evidence="1">APv</strain>
    </source>
</reference>
<evidence type="ECO:0000313" key="1">
    <source>
        <dbReference type="EMBL" id="WGM02995.1"/>
    </source>
</evidence>
<dbReference type="SUPFAM" id="SSF51126">
    <property type="entry name" value="Pectin lyase-like"/>
    <property type="match status" value="1"/>
</dbReference>
<dbReference type="NCBIfam" id="TIGR01901">
    <property type="entry name" value="adhes_NPXG"/>
    <property type="match status" value="1"/>
</dbReference>